<name>A0ABS8V147_DATST</name>
<proteinExistence type="predicted"/>
<dbReference type="PANTHER" id="PTHR39757">
    <property type="match status" value="1"/>
</dbReference>
<sequence>MDQRQHVGCMVLEEIPFEEMHTMWTVELKERNSRIPAFLYAISFSSNIIFLEETSLIVHPGMRMDDIQERMVARLSHLGIKGGALEEDEHCVIPMVDSSSTALREQYGSSIHQLYIYSTRS</sequence>
<dbReference type="Pfam" id="PF05834">
    <property type="entry name" value="Lycopene_cycl"/>
    <property type="match status" value="1"/>
</dbReference>
<dbReference type="EMBL" id="JACEIK010003035">
    <property type="protein sequence ID" value="MCD9640013.1"/>
    <property type="molecule type" value="Genomic_DNA"/>
</dbReference>
<evidence type="ECO:0000313" key="1">
    <source>
        <dbReference type="EMBL" id="MCD9640013.1"/>
    </source>
</evidence>
<keyword evidence="2" id="KW-1185">Reference proteome</keyword>
<comment type="caution">
    <text evidence="1">The sequence shown here is derived from an EMBL/GenBank/DDBJ whole genome shotgun (WGS) entry which is preliminary data.</text>
</comment>
<dbReference type="Proteomes" id="UP000823775">
    <property type="component" value="Unassembled WGS sequence"/>
</dbReference>
<evidence type="ECO:0000313" key="2">
    <source>
        <dbReference type="Proteomes" id="UP000823775"/>
    </source>
</evidence>
<protein>
    <submittedName>
        <fullName evidence="1">Lycopene beta cyclase, chloroplastic/chromoplastic</fullName>
    </submittedName>
</protein>
<accession>A0ABS8V147</accession>
<dbReference type="PANTHER" id="PTHR39757:SF5">
    <property type="entry name" value="OS02G0190600 PROTEIN"/>
    <property type="match status" value="1"/>
</dbReference>
<organism evidence="1 2">
    <name type="scientific">Datura stramonium</name>
    <name type="common">Jimsonweed</name>
    <name type="synonym">Common thornapple</name>
    <dbReference type="NCBI Taxonomy" id="4076"/>
    <lineage>
        <taxon>Eukaryota</taxon>
        <taxon>Viridiplantae</taxon>
        <taxon>Streptophyta</taxon>
        <taxon>Embryophyta</taxon>
        <taxon>Tracheophyta</taxon>
        <taxon>Spermatophyta</taxon>
        <taxon>Magnoliopsida</taxon>
        <taxon>eudicotyledons</taxon>
        <taxon>Gunneridae</taxon>
        <taxon>Pentapetalae</taxon>
        <taxon>asterids</taxon>
        <taxon>lamiids</taxon>
        <taxon>Solanales</taxon>
        <taxon>Solanaceae</taxon>
        <taxon>Solanoideae</taxon>
        <taxon>Datureae</taxon>
        <taxon>Datura</taxon>
    </lineage>
</organism>
<gene>
    <name evidence="1" type="primary">LCY1_3</name>
    <name evidence="1" type="ORF">HAX54_025025</name>
</gene>
<reference evidence="1 2" key="1">
    <citation type="journal article" date="2021" name="BMC Genomics">
        <title>Datura genome reveals duplications of psychoactive alkaloid biosynthetic genes and high mutation rate following tissue culture.</title>
        <authorList>
            <person name="Rajewski A."/>
            <person name="Carter-House D."/>
            <person name="Stajich J."/>
            <person name="Litt A."/>
        </authorList>
    </citation>
    <scope>NUCLEOTIDE SEQUENCE [LARGE SCALE GENOMIC DNA]</scope>
    <source>
        <strain evidence="1">AR-01</strain>
    </source>
</reference>